<organism evidence="3 4">
    <name type="scientific">Virgisporangium ochraceum</name>
    <dbReference type="NCBI Taxonomy" id="65505"/>
    <lineage>
        <taxon>Bacteria</taxon>
        <taxon>Bacillati</taxon>
        <taxon>Actinomycetota</taxon>
        <taxon>Actinomycetes</taxon>
        <taxon>Micromonosporales</taxon>
        <taxon>Micromonosporaceae</taxon>
        <taxon>Virgisporangium</taxon>
    </lineage>
</organism>
<dbReference type="RefSeq" id="WP_239160610.1">
    <property type="nucleotide sequence ID" value="NZ_BOPH01000088.1"/>
</dbReference>
<dbReference type="PANTHER" id="PTHR23088:SF27">
    <property type="entry name" value="DEAMINATED GLUTATHIONE AMIDASE"/>
    <property type="match status" value="1"/>
</dbReference>
<dbReference type="Pfam" id="PF00795">
    <property type="entry name" value="CN_hydrolase"/>
    <property type="match status" value="1"/>
</dbReference>
<sequence>MRIGACQTPEVVGDIDGALRIVREFAAQADSEKVDLLLFPECFLQGYLITERHIRTWAFDVISAEFAGVLAALAGIRQTLVLGMIERSGGTYFNTALVIARQQVIGRYRKTFLTAGESIFAAGESYPVFDLGQVRFGINICYDTQFPQAAAAVAARHDGAGAVDTMGDRVRADFHRRIGPEDVLATPHGLTVCDATVFDVRQSCSPRRHEHCERTP</sequence>
<evidence type="ECO:0000313" key="3">
    <source>
        <dbReference type="EMBL" id="GIJ71402.1"/>
    </source>
</evidence>
<accession>A0A8J3ZWH7</accession>
<dbReference type="InterPro" id="IPR003010">
    <property type="entry name" value="C-N_Hydrolase"/>
</dbReference>
<gene>
    <name evidence="3" type="ORF">Voc01_063190</name>
</gene>
<keyword evidence="4" id="KW-1185">Reference proteome</keyword>
<comment type="caution">
    <text evidence="3">The sequence shown here is derived from an EMBL/GenBank/DDBJ whole genome shotgun (WGS) entry which is preliminary data.</text>
</comment>
<dbReference type="InterPro" id="IPR036526">
    <property type="entry name" value="C-N_Hydrolase_sf"/>
</dbReference>
<dbReference type="Gene3D" id="3.60.110.10">
    <property type="entry name" value="Carbon-nitrogen hydrolase"/>
    <property type="match status" value="1"/>
</dbReference>
<evidence type="ECO:0000259" key="2">
    <source>
        <dbReference type="PROSITE" id="PS50263"/>
    </source>
</evidence>
<dbReference type="PROSITE" id="PS50263">
    <property type="entry name" value="CN_HYDROLASE"/>
    <property type="match status" value="1"/>
</dbReference>
<dbReference type="SUPFAM" id="SSF56317">
    <property type="entry name" value="Carbon-nitrogen hydrolase"/>
    <property type="match status" value="1"/>
</dbReference>
<proteinExistence type="inferred from homology"/>
<dbReference type="PANTHER" id="PTHR23088">
    <property type="entry name" value="NITRILASE-RELATED"/>
    <property type="match status" value="1"/>
</dbReference>
<evidence type="ECO:0000256" key="1">
    <source>
        <dbReference type="ARBA" id="ARBA00010613"/>
    </source>
</evidence>
<protein>
    <recommendedName>
        <fullName evidence="2">CN hydrolase domain-containing protein</fullName>
    </recommendedName>
</protein>
<dbReference type="CDD" id="cd07197">
    <property type="entry name" value="nitrilase"/>
    <property type="match status" value="1"/>
</dbReference>
<dbReference type="Proteomes" id="UP000635606">
    <property type="component" value="Unassembled WGS sequence"/>
</dbReference>
<dbReference type="EMBL" id="BOPH01000088">
    <property type="protein sequence ID" value="GIJ71402.1"/>
    <property type="molecule type" value="Genomic_DNA"/>
</dbReference>
<evidence type="ECO:0000313" key="4">
    <source>
        <dbReference type="Proteomes" id="UP000635606"/>
    </source>
</evidence>
<name>A0A8J3ZWH7_9ACTN</name>
<feature type="domain" description="CN hydrolase" evidence="2">
    <location>
        <begin position="1"/>
        <end position="216"/>
    </location>
</feature>
<dbReference type="AlphaFoldDB" id="A0A8J3ZWH7"/>
<comment type="similarity">
    <text evidence="1">Belongs to the carbon-nitrogen hydrolase superfamily. NIT1/NIT2 family.</text>
</comment>
<reference evidence="3" key="1">
    <citation type="submission" date="2021-01" db="EMBL/GenBank/DDBJ databases">
        <title>Whole genome shotgun sequence of Virgisporangium ochraceum NBRC 16418.</title>
        <authorList>
            <person name="Komaki H."/>
            <person name="Tamura T."/>
        </authorList>
    </citation>
    <scope>NUCLEOTIDE SEQUENCE</scope>
    <source>
        <strain evidence="3">NBRC 16418</strain>
    </source>
</reference>